<sequence>MAQERTGAANGLQGLTAFAGLMLGVIPLAGWLIAGRHSGPFRLIFGEQQGALGYVVPLLVILGAVVVIAALEAWKKRA</sequence>
<dbReference type="Proteomes" id="UP000247892">
    <property type="component" value="Unassembled WGS sequence"/>
</dbReference>
<reference evidence="2 3" key="1">
    <citation type="submission" date="2016-07" db="EMBL/GenBank/DDBJ databases">
        <title>Draft genome sequence of Prauserella sp. YIM 121212, isolated from alkaline soil.</title>
        <authorList>
            <person name="Ruckert C."/>
            <person name="Albersmeier A."/>
            <person name="Jiang C.-L."/>
            <person name="Jiang Y."/>
            <person name="Kalinowski J."/>
            <person name="Schneider O."/>
            <person name="Winkler A."/>
            <person name="Zotchev S.B."/>
        </authorList>
    </citation>
    <scope>NUCLEOTIDE SEQUENCE [LARGE SCALE GENOMIC DNA]</scope>
    <source>
        <strain evidence="2 3">YIM 121212</strain>
    </source>
</reference>
<protein>
    <submittedName>
        <fullName evidence="2">Uncharacterized protein</fullName>
    </submittedName>
</protein>
<feature type="transmembrane region" description="Helical" evidence="1">
    <location>
        <begin position="54"/>
        <end position="74"/>
    </location>
</feature>
<accession>A0A318LF84</accession>
<evidence type="ECO:0000313" key="2">
    <source>
        <dbReference type="EMBL" id="PXY20590.1"/>
    </source>
</evidence>
<keyword evidence="1" id="KW-1133">Transmembrane helix</keyword>
<organism evidence="2 3">
    <name type="scientific">Prauserella flavalba</name>
    <dbReference type="NCBI Taxonomy" id="1477506"/>
    <lineage>
        <taxon>Bacteria</taxon>
        <taxon>Bacillati</taxon>
        <taxon>Actinomycetota</taxon>
        <taxon>Actinomycetes</taxon>
        <taxon>Pseudonocardiales</taxon>
        <taxon>Pseudonocardiaceae</taxon>
        <taxon>Prauserella</taxon>
    </lineage>
</organism>
<name>A0A318LF84_9PSEU</name>
<keyword evidence="1" id="KW-0472">Membrane</keyword>
<keyword evidence="1" id="KW-0812">Transmembrane</keyword>
<dbReference type="EMBL" id="MASU01000016">
    <property type="protein sequence ID" value="PXY20590.1"/>
    <property type="molecule type" value="Genomic_DNA"/>
</dbReference>
<keyword evidence="3" id="KW-1185">Reference proteome</keyword>
<proteinExistence type="predicted"/>
<evidence type="ECO:0000256" key="1">
    <source>
        <dbReference type="SAM" id="Phobius"/>
    </source>
</evidence>
<feature type="transmembrane region" description="Helical" evidence="1">
    <location>
        <begin position="12"/>
        <end position="34"/>
    </location>
</feature>
<comment type="caution">
    <text evidence="2">The sequence shown here is derived from an EMBL/GenBank/DDBJ whole genome shotgun (WGS) entry which is preliminary data.</text>
</comment>
<dbReference type="RefSeq" id="WP_110343105.1">
    <property type="nucleotide sequence ID" value="NZ_JBHVKT010000006.1"/>
</dbReference>
<dbReference type="AlphaFoldDB" id="A0A318LF84"/>
<evidence type="ECO:0000313" key="3">
    <source>
        <dbReference type="Proteomes" id="UP000247892"/>
    </source>
</evidence>
<gene>
    <name evidence="2" type="ORF">BA062_32775</name>
</gene>
<dbReference type="OrthoDB" id="3637883at2"/>